<keyword evidence="2" id="KW-1185">Reference proteome</keyword>
<sequence length="86" mass="9880">MAIVRSNILPVKHPGIVFKEKCMNAYNHTDLSKRLNMTRKELQSFTDGISSVTIELAKGLEQITGISLEYWMSRQKKYDAYKGDIK</sequence>
<dbReference type="STRING" id="523791.Kkor_0063"/>
<name>C7R654_KANKD</name>
<dbReference type="eggNOG" id="COG3093">
    <property type="taxonomic scope" value="Bacteria"/>
</dbReference>
<evidence type="ECO:0000313" key="2">
    <source>
        <dbReference type="Proteomes" id="UP000001231"/>
    </source>
</evidence>
<evidence type="ECO:0000313" key="1">
    <source>
        <dbReference type="EMBL" id="ACV25485.1"/>
    </source>
</evidence>
<dbReference type="InParanoid" id="C7R654"/>
<dbReference type="RefSeq" id="WP_012800000.1">
    <property type="nucleotide sequence ID" value="NC_013166.1"/>
</dbReference>
<dbReference type="GO" id="GO:0003677">
    <property type="term" value="F:DNA binding"/>
    <property type="evidence" value="ECO:0007669"/>
    <property type="project" value="InterPro"/>
</dbReference>
<dbReference type="Proteomes" id="UP000001231">
    <property type="component" value="Chromosome"/>
</dbReference>
<reference evidence="1 2" key="1">
    <citation type="journal article" date="2009" name="Stand. Genomic Sci.">
        <title>Complete genome sequence of Kangiella koreensis type strain (SW-125).</title>
        <authorList>
            <person name="Han C."/>
            <person name="Sikorski J."/>
            <person name="Lapidus A."/>
            <person name="Nolan M."/>
            <person name="Glavina Del Rio T."/>
            <person name="Tice H."/>
            <person name="Cheng J.F."/>
            <person name="Lucas S."/>
            <person name="Chen F."/>
            <person name="Copeland A."/>
            <person name="Ivanova N."/>
            <person name="Mavromatis K."/>
            <person name="Ovchinnikova G."/>
            <person name="Pati A."/>
            <person name="Bruce D."/>
            <person name="Goodwin L."/>
            <person name="Pitluck S."/>
            <person name="Chen A."/>
            <person name="Palaniappan K."/>
            <person name="Land M."/>
            <person name="Hauser L."/>
            <person name="Chang Y.J."/>
            <person name="Jeffries C.D."/>
            <person name="Chain P."/>
            <person name="Saunders E."/>
            <person name="Brettin T."/>
            <person name="Goker M."/>
            <person name="Tindall B.J."/>
            <person name="Bristow J."/>
            <person name="Eisen J.A."/>
            <person name="Markowitz V."/>
            <person name="Hugenholtz P."/>
            <person name="Kyrpides N.C."/>
            <person name="Klenk H.P."/>
            <person name="Detter J.C."/>
        </authorList>
    </citation>
    <scope>NUCLEOTIDE SEQUENCE [LARGE SCALE GENOMIC DNA]</scope>
    <source>
        <strain evidence="2">DSM 16069 / KCTC 12182 / SW-125</strain>
    </source>
</reference>
<proteinExistence type="predicted"/>
<dbReference type="OrthoDB" id="9793869at2"/>
<dbReference type="AlphaFoldDB" id="C7R654"/>
<accession>C7R654</accession>
<dbReference type="EMBL" id="CP001707">
    <property type="protein sequence ID" value="ACV25485.1"/>
    <property type="molecule type" value="Genomic_DNA"/>
</dbReference>
<dbReference type="KEGG" id="kko:Kkor_0063"/>
<protein>
    <submittedName>
        <fullName evidence="1">Putative plasmid maintenance system antidote protein, XRE family</fullName>
    </submittedName>
</protein>
<dbReference type="SUPFAM" id="SSF47413">
    <property type="entry name" value="lambda repressor-like DNA-binding domains"/>
    <property type="match status" value="1"/>
</dbReference>
<organism evidence="1 2">
    <name type="scientific">Kangiella koreensis (strain DSM 16069 / JCM 12317 / KCTC 12182 / SW-125)</name>
    <dbReference type="NCBI Taxonomy" id="523791"/>
    <lineage>
        <taxon>Bacteria</taxon>
        <taxon>Pseudomonadati</taxon>
        <taxon>Pseudomonadota</taxon>
        <taxon>Gammaproteobacteria</taxon>
        <taxon>Kangiellales</taxon>
        <taxon>Kangiellaceae</taxon>
        <taxon>Kangiella</taxon>
    </lineage>
</organism>
<gene>
    <name evidence="1" type="ordered locus">Kkor_0063</name>
</gene>
<dbReference type="InterPro" id="IPR010982">
    <property type="entry name" value="Lambda_DNA-bd_dom_sf"/>
</dbReference>
<dbReference type="Gene3D" id="1.10.260.40">
    <property type="entry name" value="lambda repressor-like DNA-binding domains"/>
    <property type="match status" value="1"/>
</dbReference>
<dbReference type="HOGENOM" id="CLU_2493753_0_0_6"/>